<feature type="binding site" evidence="7">
    <location>
        <position position="61"/>
    </location>
    <ligand>
        <name>Zn(2+)</name>
        <dbReference type="ChEBI" id="CHEBI:29105"/>
        <label>1</label>
    </ligand>
</feature>
<evidence type="ECO:0000256" key="7">
    <source>
        <dbReference type="HAMAP-Rule" id="MF_00220"/>
    </source>
</evidence>
<feature type="binding site" evidence="7">
    <location>
        <position position="153"/>
    </location>
    <ligand>
        <name>Zn(2+)</name>
        <dbReference type="ChEBI" id="CHEBI:29105"/>
        <label>1</label>
    </ligand>
</feature>
<dbReference type="Gene3D" id="3.20.20.140">
    <property type="entry name" value="Metal-dependent hydrolases"/>
    <property type="match status" value="1"/>
</dbReference>
<comment type="catalytic activity">
    <reaction evidence="7">
        <text>(S)-dihydroorotate + H2O = N-carbamoyl-L-aspartate + H(+)</text>
        <dbReference type="Rhea" id="RHEA:24296"/>
        <dbReference type="ChEBI" id="CHEBI:15377"/>
        <dbReference type="ChEBI" id="CHEBI:15378"/>
        <dbReference type="ChEBI" id="CHEBI:30864"/>
        <dbReference type="ChEBI" id="CHEBI:32814"/>
        <dbReference type="EC" id="3.5.2.3"/>
    </reaction>
</comment>
<dbReference type="InterPro" id="IPR002195">
    <property type="entry name" value="Dihydroorotase_CS"/>
</dbReference>
<feature type="binding site" evidence="7">
    <location>
        <position position="306"/>
    </location>
    <ligand>
        <name>Zn(2+)</name>
        <dbReference type="ChEBI" id="CHEBI:29105"/>
        <label>1</label>
    </ligand>
</feature>
<dbReference type="SUPFAM" id="SSF51556">
    <property type="entry name" value="Metallo-dependent hydrolases"/>
    <property type="match status" value="1"/>
</dbReference>
<dbReference type="PATRIC" id="fig|1303518.3.peg.118"/>
<dbReference type="InterPro" id="IPR050138">
    <property type="entry name" value="DHOase/Allantoinase_Hydrolase"/>
</dbReference>
<dbReference type="STRING" id="454171.CP488_01042"/>
<dbReference type="InterPro" id="IPR013108">
    <property type="entry name" value="Amidohydro_3"/>
</dbReference>
<evidence type="ECO:0000256" key="4">
    <source>
        <dbReference type="ARBA" id="ARBA00022801"/>
    </source>
</evidence>
<dbReference type="EMBL" id="HF951689">
    <property type="protein sequence ID" value="CCW33955.1"/>
    <property type="molecule type" value="Genomic_DNA"/>
</dbReference>
<dbReference type="eggNOG" id="COG0044">
    <property type="taxonomic scope" value="Bacteria"/>
</dbReference>
<feature type="binding site" evidence="7">
    <location>
        <position position="279"/>
    </location>
    <ligand>
        <name>substrate</name>
    </ligand>
</feature>
<protein>
    <recommendedName>
        <fullName evidence="7">Dihydroorotase</fullName>
        <shortName evidence="7">DHOase</shortName>
        <ecNumber evidence="7">3.5.2.3</ecNumber>
    </recommendedName>
</protein>
<evidence type="ECO:0000256" key="6">
    <source>
        <dbReference type="ARBA" id="ARBA00022975"/>
    </source>
</evidence>
<sequence>MRTILAGGRILDPSQNLDRVGDLLIEDGRIVGITPPGETRQADEVIPVDGLLVTPGLIDIHVHLREPGFEYKEDIESGTRAAAAGGFTSVCCMPNTNPAIDSAPVVHYIRERAERCGLARVFPIAAATKGMEGGQLTEMADLKAAGAIAISDDAFPIQSAETMRRVMEYCAMLDLPLLTHNEDKSLTAHGAMNEGYISTVLGIAGMPRVAEDIAVARNILLCEYTGCRLHLLHISSARTVQILRQAKAKGLPVTGEACPHHWALTEEACLGYNTDAKMNPPLRTAQDCEAIKEALADGTIDCIATDHAPHAAHEKETEFEAAPFGIVGLETAFALGYTHLVLSGKLTLNDLIARLTYNPARILSIPHKLGTLQPNAPADVAVFDLDCEWTVDRTKLHSKSKNTPFHGATVKGKPLFTLLNGRKIEVDSHD</sequence>
<evidence type="ECO:0000256" key="1">
    <source>
        <dbReference type="ARBA" id="ARBA00002368"/>
    </source>
</evidence>
<comment type="function">
    <text evidence="1 7">Catalyzes the reversible cyclization of carbamoyl aspartate to dihydroorotate.</text>
</comment>
<dbReference type="UniPathway" id="UPA00070">
    <property type="reaction ID" value="UER00117"/>
</dbReference>
<keyword evidence="5 7" id="KW-0862">Zinc</keyword>
<dbReference type="InterPro" id="IPR024403">
    <property type="entry name" value="DHOase_cat"/>
</dbReference>
<feature type="domain" description="Amidohydrolase 3" evidence="8">
    <location>
        <begin position="279"/>
        <end position="408"/>
    </location>
</feature>
<evidence type="ECO:0000256" key="5">
    <source>
        <dbReference type="ARBA" id="ARBA00022833"/>
    </source>
</evidence>
<dbReference type="CDD" id="cd01317">
    <property type="entry name" value="DHOase_IIa"/>
    <property type="match status" value="1"/>
</dbReference>
<dbReference type="GO" id="GO:0005737">
    <property type="term" value="C:cytoplasm"/>
    <property type="evidence" value="ECO:0007669"/>
    <property type="project" value="TreeGrafter"/>
</dbReference>
<feature type="binding site" evidence="7">
    <location>
        <begin position="63"/>
        <end position="65"/>
    </location>
    <ligand>
        <name>substrate</name>
    </ligand>
</feature>
<dbReference type="HAMAP" id="MF_00220_B">
    <property type="entry name" value="PyrC_classI_B"/>
    <property type="match status" value="1"/>
</dbReference>
<dbReference type="InterPro" id="IPR032466">
    <property type="entry name" value="Metal_Hydrolase"/>
</dbReference>
<keyword evidence="3 7" id="KW-0479">Metal-binding</keyword>
<reference evidence="11" key="1">
    <citation type="submission" date="2013-03" db="EMBL/GenBank/DDBJ databases">
        <title>Genome sequence of Chthonomonas calidirosea, the first sequenced genome from the Armatimonadetes phylum (formally candidate division OP10).</title>
        <authorList>
            <person name="Lee K.C.Y."/>
            <person name="Morgan X.C."/>
            <person name="Dunfield P.F."/>
            <person name="Tamas I."/>
            <person name="Houghton K.M."/>
            <person name="Vyssotski M."/>
            <person name="Ryan J.L.J."/>
            <person name="Lagutin K."/>
            <person name="McDonald I.R."/>
            <person name="Stott M.B."/>
        </authorList>
    </citation>
    <scope>NUCLEOTIDE SEQUENCE [LARGE SCALE GENOMIC DNA]</scope>
    <source>
        <strain evidence="11">DSM 23976 / ICMP 18418 / T49</strain>
    </source>
</reference>
<feature type="active site" evidence="7">
    <location>
        <position position="306"/>
    </location>
</feature>
<dbReference type="GO" id="GO:0004038">
    <property type="term" value="F:allantoinase activity"/>
    <property type="evidence" value="ECO:0007669"/>
    <property type="project" value="TreeGrafter"/>
</dbReference>
<dbReference type="PANTHER" id="PTHR43668">
    <property type="entry name" value="ALLANTOINASE"/>
    <property type="match status" value="1"/>
</dbReference>
<dbReference type="PROSITE" id="PS00483">
    <property type="entry name" value="DIHYDROOROTASE_2"/>
    <property type="match status" value="1"/>
</dbReference>
<evidence type="ECO:0000259" key="9">
    <source>
        <dbReference type="Pfam" id="PF12890"/>
    </source>
</evidence>
<feature type="binding site" evidence="7">
    <location>
        <position position="233"/>
    </location>
    <ligand>
        <name>Zn(2+)</name>
        <dbReference type="ChEBI" id="CHEBI:29105"/>
        <label>2</label>
    </ligand>
</feature>
<dbReference type="InterPro" id="IPR011059">
    <property type="entry name" value="Metal-dep_hydrolase_composite"/>
</dbReference>
<dbReference type="NCBIfam" id="TIGR00857">
    <property type="entry name" value="pyrC_multi"/>
    <property type="match status" value="1"/>
</dbReference>
<evidence type="ECO:0000256" key="3">
    <source>
        <dbReference type="ARBA" id="ARBA00022723"/>
    </source>
</evidence>
<evidence type="ECO:0000313" key="11">
    <source>
        <dbReference type="Proteomes" id="UP000014227"/>
    </source>
</evidence>
<proteinExistence type="inferred from homology"/>
<dbReference type="Gene3D" id="2.30.40.10">
    <property type="entry name" value="Urease, subunit C, domain 1"/>
    <property type="match status" value="1"/>
</dbReference>
<feature type="binding site" evidence="7">
    <location>
        <position position="153"/>
    </location>
    <ligand>
        <name>Zn(2+)</name>
        <dbReference type="ChEBI" id="CHEBI:29105"/>
        <label>2</label>
    </ligand>
</feature>
<feature type="domain" description="Dihydroorotase catalytic" evidence="9">
    <location>
        <begin position="52"/>
        <end position="236"/>
    </location>
</feature>
<dbReference type="HOGENOM" id="CLU_015572_1_0_0"/>
<dbReference type="Pfam" id="PF07969">
    <property type="entry name" value="Amidohydro_3"/>
    <property type="match status" value="1"/>
</dbReference>
<keyword evidence="4 7" id="KW-0378">Hydrolase</keyword>
<evidence type="ECO:0000259" key="8">
    <source>
        <dbReference type="Pfam" id="PF07969"/>
    </source>
</evidence>
<organism evidence="10 11">
    <name type="scientific">Chthonomonas calidirosea (strain DSM 23976 / ICMP 18418 / T49)</name>
    <dbReference type="NCBI Taxonomy" id="1303518"/>
    <lineage>
        <taxon>Bacteria</taxon>
        <taxon>Bacillati</taxon>
        <taxon>Armatimonadota</taxon>
        <taxon>Chthonomonadia</taxon>
        <taxon>Chthonomonadales</taxon>
        <taxon>Chthonomonadaceae</taxon>
        <taxon>Chthonomonas</taxon>
    </lineage>
</organism>
<dbReference type="SUPFAM" id="SSF51338">
    <property type="entry name" value="Composite domain of metallo-dependent hydrolases"/>
    <property type="match status" value="1"/>
</dbReference>
<dbReference type="InterPro" id="IPR004722">
    <property type="entry name" value="DHOase"/>
</dbReference>
<dbReference type="AlphaFoldDB" id="S0ESP1"/>
<dbReference type="GO" id="GO:0006145">
    <property type="term" value="P:purine nucleobase catabolic process"/>
    <property type="evidence" value="ECO:0007669"/>
    <property type="project" value="TreeGrafter"/>
</dbReference>
<feature type="binding site" evidence="7">
    <location>
        <begin position="324"/>
        <end position="325"/>
    </location>
    <ligand>
        <name>substrate</name>
    </ligand>
</feature>
<dbReference type="PROSITE" id="PS00482">
    <property type="entry name" value="DIHYDROOROTASE_1"/>
    <property type="match status" value="1"/>
</dbReference>
<accession>S0ESP1</accession>
<dbReference type="GO" id="GO:0004151">
    <property type="term" value="F:dihydroorotase activity"/>
    <property type="evidence" value="ECO:0007669"/>
    <property type="project" value="UniProtKB-UniRule"/>
</dbReference>
<dbReference type="GO" id="GO:0008270">
    <property type="term" value="F:zinc ion binding"/>
    <property type="evidence" value="ECO:0007669"/>
    <property type="project" value="UniProtKB-UniRule"/>
</dbReference>
<dbReference type="FunCoup" id="S0ESP1">
    <property type="interactions" value="271"/>
</dbReference>
<dbReference type="RefSeq" id="WP_016481519.1">
    <property type="nucleotide sequence ID" value="NC_021487.1"/>
</dbReference>
<evidence type="ECO:0000313" key="10">
    <source>
        <dbReference type="EMBL" id="CCW33955.1"/>
    </source>
</evidence>
<dbReference type="Proteomes" id="UP000014227">
    <property type="component" value="Chromosome I"/>
</dbReference>
<dbReference type="KEGG" id="ccz:CCALI_00116"/>
<keyword evidence="6 7" id="KW-0665">Pyrimidine biosynthesis</keyword>
<evidence type="ECO:0000256" key="2">
    <source>
        <dbReference type="ARBA" id="ARBA00010286"/>
    </source>
</evidence>
<dbReference type="EC" id="3.5.2.3" evidence="7"/>
<feature type="binding site" evidence="7">
    <location>
        <position position="310"/>
    </location>
    <ligand>
        <name>substrate</name>
    </ligand>
</feature>
<dbReference type="Pfam" id="PF12890">
    <property type="entry name" value="DHOase"/>
    <property type="match status" value="1"/>
</dbReference>
<feature type="binding site" evidence="7">
    <location>
        <position position="63"/>
    </location>
    <ligand>
        <name>Zn(2+)</name>
        <dbReference type="ChEBI" id="CHEBI:29105"/>
        <label>1</label>
    </ligand>
</feature>
<gene>
    <name evidence="7" type="primary">pyrC</name>
    <name evidence="10" type="ORF">CCALI_00116</name>
</gene>
<dbReference type="PANTHER" id="PTHR43668:SF2">
    <property type="entry name" value="ALLANTOINASE"/>
    <property type="match status" value="1"/>
</dbReference>
<comment type="pathway">
    <text evidence="7">Pyrimidine metabolism; UMP biosynthesis via de novo pathway; (S)-dihydroorotate from bicarbonate: step 3/3.</text>
</comment>
<comment type="similarity">
    <text evidence="2 7">Belongs to the metallo-dependent hydrolases superfamily. DHOase family. Class I DHOase subfamily.</text>
</comment>
<name>S0ESP1_CHTCT</name>
<dbReference type="OrthoDB" id="9765462at2"/>
<dbReference type="GO" id="GO:0044205">
    <property type="term" value="P:'de novo' UMP biosynthetic process"/>
    <property type="evidence" value="ECO:0007669"/>
    <property type="project" value="UniProtKB-UniRule"/>
</dbReference>
<feature type="binding site" evidence="7">
    <location>
        <position position="95"/>
    </location>
    <ligand>
        <name>substrate</name>
    </ligand>
</feature>
<comment type="cofactor">
    <cofactor evidence="7">
        <name>Zn(2+)</name>
        <dbReference type="ChEBI" id="CHEBI:29105"/>
    </cofactor>
    <text evidence="7">Binds 2 Zn(2+) ions per subunit.</text>
</comment>
<dbReference type="InParanoid" id="S0ESP1"/>
<feature type="binding site" evidence="7">
    <location>
        <position position="180"/>
    </location>
    <ligand>
        <name>Zn(2+)</name>
        <dbReference type="ChEBI" id="CHEBI:29105"/>
        <label>2</label>
    </ligand>
</feature>
<keyword evidence="11" id="KW-1185">Reference proteome</keyword>